<keyword evidence="3" id="KW-1185">Reference proteome</keyword>
<evidence type="ECO:0000313" key="2">
    <source>
        <dbReference type="EMBL" id="AHD00190.1"/>
    </source>
</evidence>
<protein>
    <submittedName>
        <fullName evidence="2">Uncharacterized protein</fullName>
    </submittedName>
</protein>
<gene>
    <name evidence="2" type="ORF">METH_05150</name>
</gene>
<dbReference type="Pfam" id="PF02594">
    <property type="entry name" value="DUF167"/>
    <property type="match status" value="1"/>
</dbReference>
<evidence type="ECO:0000256" key="1">
    <source>
        <dbReference type="ARBA" id="ARBA00010364"/>
    </source>
</evidence>
<dbReference type="SUPFAM" id="SSF69786">
    <property type="entry name" value="YggU-like"/>
    <property type="match status" value="1"/>
</dbReference>
<dbReference type="Proteomes" id="UP000018780">
    <property type="component" value="Chromosome"/>
</dbReference>
<accession>V9VS85</accession>
<name>V9VS85_9RHOB</name>
<dbReference type="HOGENOM" id="CLU_130694_3_2_5"/>
<dbReference type="STRING" id="999552.METH_05150"/>
<dbReference type="InterPro" id="IPR036591">
    <property type="entry name" value="YggU-like_sf"/>
</dbReference>
<dbReference type="AlphaFoldDB" id="V9VS85"/>
<organism evidence="2 3">
    <name type="scientific">Leisingera methylohalidivorans DSM 14336</name>
    <dbReference type="NCBI Taxonomy" id="999552"/>
    <lineage>
        <taxon>Bacteria</taxon>
        <taxon>Pseudomonadati</taxon>
        <taxon>Pseudomonadota</taxon>
        <taxon>Alphaproteobacteria</taxon>
        <taxon>Rhodobacterales</taxon>
        <taxon>Roseobacteraceae</taxon>
        <taxon>Leisingera</taxon>
    </lineage>
</organism>
<sequence>MGKPKKKNLPDLGHLCVPGLEIAVRATPKAARNAIVPAEGVLKVSVTAAPENGKATEAVRSLLAAAMGTAASNLNLRRGAASRSKVFVYTGPA</sequence>
<dbReference type="InterPro" id="IPR003746">
    <property type="entry name" value="DUF167"/>
</dbReference>
<dbReference type="Gene3D" id="3.30.1200.10">
    <property type="entry name" value="YggU-like"/>
    <property type="match status" value="1"/>
</dbReference>
<dbReference type="SMART" id="SM01152">
    <property type="entry name" value="DUF167"/>
    <property type="match status" value="1"/>
</dbReference>
<dbReference type="EMBL" id="CP006773">
    <property type="protein sequence ID" value="AHD00190.1"/>
    <property type="molecule type" value="Genomic_DNA"/>
</dbReference>
<dbReference type="NCBIfam" id="TIGR00251">
    <property type="entry name" value="DUF167 family protein"/>
    <property type="match status" value="1"/>
</dbReference>
<dbReference type="PATRIC" id="fig|999552.6.peg.1030"/>
<dbReference type="KEGG" id="lmd:METH_05150"/>
<dbReference type="OrthoDB" id="3176309at2"/>
<proteinExistence type="inferred from homology"/>
<reference evidence="2 3" key="1">
    <citation type="submission" date="2013-09" db="EMBL/GenBank/DDBJ databases">
        <authorList>
            <consortium name="DOE Joint Genome Institute"/>
            <person name="Klenk H.-P."/>
            <person name="Huntemann M."/>
            <person name="Han J."/>
            <person name="Chen A."/>
            <person name="Kyrpides N."/>
            <person name="Mavromatis K."/>
            <person name="Markowitz V."/>
            <person name="Palaniappan K."/>
            <person name="Ivanova N."/>
            <person name="Schaumberg A."/>
            <person name="Pati A."/>
            <person name="Liolios K."/>
            <person name="Nordberg H.P."/>
            <person name="Cantor M.N."/>
            <person name="Hua S.X."/>
            <person name="Woyke T."/>
        </authorList>
    </citation>
    <scope>NUCLEOTIDE SEQUENCE [LARGE SCALE GENOMIC DNA]</scope>
    <source>
        <strain evidence="2 3">DSM 14336</strain>
    </source>
</reference>
<evidence type="ECO:0000313" key="3">
    <source>
        <dbReference type="Proteomes" id="UP000018780"/>
    </source>
</evidence>
<comment type="similarity">
    <text evidence="1">Belongs to the UPF0235 family.</text>
</comment>
<dbReference type="RefSeq" id="WP_024089320.1">
    <property type="nucleotide sequence ID" value="NC_023135.1"/>
</dbReference>